<dbReference type="AlphaFoldDB" id="H9GL23"/>
<evidence type="ECO:0000256" key="10">
    <source>
        <dbReference type="ARBA" id="ARBA00023004"/>
    </source>
</evidence>
<dbReference type="HOGENOM" id="CLU_001570_26_10_1"/>
<dbReference type="Pfam" id="PF00067">
    <property type="entry name" value="p450"/>
    <property type="match status" value="1"/>
</dbReference>
<keyword evidence="15" id="KW-1185">Reference proteome</keyword>
<keyword evidence="8" id="KW-0492">Microsome</keyword>
<dbReference type="eggNOG" id="KOG0156">
    <property type="taxonomic scope" value="Eukaryota"/>
</dbReference>
<evidence type="ECO:0000256" key="13">
    <source>
        <dbReference type="SAM" id="Phobius"/>
    </source>
</evidence>
<dbReference type="Proteomes" id="UP000001646">
    <property type="component" value="Unplaced"/>
</dbReference>
<dbReference type="InterPro" id="IPR001128">
    <property type="entry name" value="Cyt_P450"/>
</dbReference>
<evidence type="ECO:0000256" key="7">
    <source>
        <dbReference type="ARBA" id="ARBA00022824"/>
    </source>
</evidence>
<keyword evidence="12 13" id="KW-0472">Membrane</keyword>
<keyword evidence="11" id="KW-0503">Monooxygenase</keyword>
<keyword evidence="10" id="KW-0408">Iron</keyword>
<feature type="transmembrane region" description="Helical" evidence="13">
    <location>
        <begin position="6"/>
        <end position="24"/>
    </location>
</feature>
<evidence type="ECO:0000256" key="1">
    <source>
        <dbReference type="ARBA" id="ARBA00001971"/>
    </source>
</evidence>
<dbReference type="Ensembl" id="ENSACAT00000014451.3">
    <property type="protein sequence ID" value="ENSACAP00000014161.3"/>
    <property type="gene ID" value="ENSACAG00000014450.3"/>
</dbReference>
<dbReference type="PANTHER" id="PTHR24300">
    <property type="entry name" value="CYTOCHROME P450 508A4-RELATED"/>
    <property type="match status" value="1"/>
</dbReference>
<dbReference type="PRINTS" id="PR00463">
    <property type="entry name" value="EP450I"/>
</dbReference>
<comment type="cofactor">
    <cofactor evidence="1">
        <name>heme</name>
        <dbReference type="ChEBI" id="CHEBI:30413"/>
    </cofactor>
</comment>
<dbReference type="PANTHER" id="PTHR24300:SF356">
    <property type="entry name" value="CYTOCHROME P450 2E1"/>
    <property type="match status" value="1"/>
</dbReference>
<dbReference type="Bgee" id="ENSACAG00000014450">
    <property type="expression patterns" value="Expressed in liver and 1 other cell type or tissue"/>
</dbReference>
<name>H9GL23_ANOCA</name>
<evidence type="ECO:0000256" key="5">
    <source>
        <dbReference type="ARBA" id="ARBA00012109"/>
    </source>
</evidence>
<evidence type="ECO:0000256" key="4">
    <source>
        <dbReference type="ARBA" id="ARBA00010617"/>
    </source>
</evidence>
<dbReference type="EC" id="1.14.14.1" evidence="5"/>
<keyword evidence="13" id="KW-1133">Transmembrane helix</keyword>
<accession>H9GL23</accession>
<dbReference type="GO" id="GO:0020037">
    <property type="term" value="F:heme binding"/>
    <property type="evidence" value="ECO:0007669"/>
    <property type="project" value="InterPro"/>
</dbReference>
<dbReference type="GO" id="GO:0016712">
    <property type="term" value="F:oxidoreductase activity, acting on paired donors, with incorporation or reduction of molecular oxygen, reduced flavin or flavoprotein as one donor, and incorporation of one atom of oxygen"/>
    <property type="evidence" value="ECO:0007669"/>
    <property type="project" value="UniProtKB-EC"/>
</dbReference>
<protein>
    <recommendedName>
        <fullName evidence="5">unspecific monooxygenase</fullName>
        <ecNumber evidence="5">1.14.14.1</ecNumber>
    </recommendedName>
</protein>
<dbReference type="InterPro" id="IPR036396">
    <property type="entry name" value="Cyt_P450_sf"/>
</dbReference>
<evidence type="ECO:0000256" key="3">
    <source>
        <dbReference type="ARBA" id="ARBA00004406"/>
    </source>
</evidence>
<keyword evidence="9" id="KW-0560">Oxidoreductase</keyword>
<dbReference type="GO" id="GO:0005789">
    <property type="term" value="C:endoplasmic reticulum membrane"/>
    <property type="evidence" value="ECO:0007669"/>
    <property type="project" value="UniProtKB-SubCell"/>
</dbReference>
<dbReference type="SUPFAM" id="SSF48264">
    <property type="entry name" value="Cytochrome P450"/>
    <property type="match status" value="1"/>
</dbReference>
<reference evidence="14" key="2">
    <citation type="submission" date="2025-08" db="UniProtKB">
        <authorList>
            <consortium name="Ensembl"/>
        </authorList>
    </citation>
    <scope>IDENTIFICATION</scope>
</reference>
<dbReference type="InParanoid" id="H9GL23"/>
<dbReference type="GO" id="GO:0005506">
    <property type="term" value="F:iron ion binding"/>
    <property type="evidence" value="ECO:0007669"/>
    <property type="project" value="InterPro"/>
</dbReference>
<keyword evidence="6" id="KW-0479">Metal-binding</keyword>
<dbReference type="InterPro" id="IPR050182">
    <property type="entry name" value="Cytochrome_P450_fam2"/>
</dbReference>
<comment type="similarity">
    <text evidence="4">Belongs to the cytochrome P450 family.</text>
</comment>
<dbReference type="GeneTree" id="ENSGT00940000155736"/>
<evidence type="ECO:0000313" key="14">
    <source>
        <dbReference type="Ensembl" id="ENSACAP00000014161.3"/>
    </source>
</evidence>
<dbReference type="InterPro" id="IPR002401">
    <property type="entry name" value="Cyt_P450_E_grp-I"/>
</dbReference>
<evidence type="ECO:0000256" key="11">
    <source>
        <dbReference type="ARBA" id="ARBA00023033"/>
    </source>
</evidence>
<keyword evidence="7" id="KW-0256">Endoplasmic reticulum</keyword>
<comment type="subcellular location">
    <subcellularLocation>
        <location evidence="3">Endoplasmic reticulum membrane</location>
        <topology evidence="3">Peripheral membrane protein</topology>
    </subcellularLocation>
    <subcellularLocation>
        <location evidence="2">Microsome membrane</location>
        <topology evidence="2">Peripheral membrane protein</topology>
    </subcellularLocation>
</comment>
<organism evidence="14 15">
    <name type="scientific">Anolis carolinensis</name>
    <name type="common">Green anole</name>
    <name type="synonym">American chameleon</name>
    <dbReference type="NCBI Taxonomy" id="28377"/>
    <lineage>
        <taxon>Eukaryota</taxon>
        <taxon>Metazoa</taxon>
        <taxon>Chordata</taxon>
        <taxon>Craniata</taxon>
        <taxon>Vertebrata</taxon>
        <taxon>Euteleostomi</taxon>
        <taxon>Lepidosauria</taxon>
        <taxon>Squamata</taxon>
        <taxon>Bifurcata</taxon>
        <taxon>Unidentata</taxon>
        <taxon>Episquamata</taxon>
        <taxon>Toxicofera</taxon>
        <taxon>Iguania</taxon>
        <taxon>Dactyloidae</taxon>
        <taxon>Anolis</taxon>
    </lineage>
</organism>
<evidence type="ECO:0000256" key="2">
    <source>
        <dbReference type="ARBA" id="ARBA00004174"/>
    </source>
</evidence>
<evidence type="ECO:0000256" key="9">
    <source>
        <dbReference type="ARBA" id="ARBA00023002"/>
    </source>
</evidence>
<evidence type="ECO:0000256" key="8">
    <source>
        <dbReference type="ARBA" id="ARBA00022848"/>
    </source>
</evidence>
<dbReference type="Gene3D" id="1.10.630.10">
    <property type="entry name" value="Cytochrome P450"/>
    <property type="match status" value="1"/>
</dbReference>
<evidence type="ECO:0000256" key="6">
    <source>
        <dbReference type="ARBA" id="ARBA00022723"/>
    </source>
</evidence>
<proteinExistence type="inferred from homology"/>
<keyword evidence="13" id="KW-0812">Transmembrane</keyword>
<evidence type="ECO:0000313" key="15">
    <source>
        <dbReference type="Proteomes" id="UP000001646"/>
    </source>
</evidence>
<evidence type="ECO:0000256" key="12">
    <source>
        <dbReference type="ARBA" id="ARBA00023136"/>
    </source>
</evidence>
<reference evidence="14" key="1">
    <citation type="submission" date="2009-12" db="EMBL/GenBank/DDBJ databases">
        <title>The Genome Sequence of Anolis carolinensis (Green Anole Lizard).</title>
        <authorList>
            <consortium name="The Genome Sequencing Platform"/>
            <person name="Di Palma F."/>
            <person name="Alfoldi J."/>
            <person name="Heiman D."/>
            <person name="Young S."/>
            <person name="Grabherr M."/>
            <person name="Johnson J."/>
            <person name="Lander E.S."/>
            <person name="Lindblad-Toh K."/>
        </authorList>
    </citation>
    <scope>NUCLEOTIDE SEQUENCE [LARGE SCALE GENOMIC DNA]</scope>
    <source>
        <strain evidence="14">JBL SC #1</strain>
    </source>
</reference>
<sequence length="152" mass="17380">MEPLGTSTVLLVICISCLLLSAFWKSQANKRKMPPGPPPLPIIRKALRLKTNHLDLTLCKLSKSYGPIFTLYFGPRPVVVLHGYGAVKEALIERADEFAARGRMPSMEKYFQGKGTFQCLRACLRAQMGARRYYHISFLLCYPTNLWQRRHH</sequence>
<reference evidence="14" key="3">
    <citation type="submission" date="2025-09" db="UniProtKB">
        <authorList>
            <consortium name="Ensembl"/>
        </authorList>
    </citation>
    <scope>IDENTIFICATION</scope>
</reference>